<dbReference type="InterPro" id="IPR013762">
    <property type="entry name" value="Integrase-like_cat_sf"/>
</dbReference>
<dbReference type="PANTHER" id="PTHR30349:SF41">
    <property type="entry name" value="INTEGRASE_RECOMBINASE PROTEIN MJ0367-RELATED"/>
    <property type="match status" value="1"/>
</dbReference>
<dbReference type="OrthoDB" id="2078692at2"/>
<dbReference type="CDD" id="cd00397">
    <property type="entry name" value="DNA_BRE_C"/>
    <property type="match status" value="1"/>
</dbReference>
<name>A0A1M7R517_9BURK</name>
<dbReference type="InterPro" id="IPR002104">
    <property type="entry name" value="Integrase_catalytic"/>
</dbReference>
<evidence type="ECO:0000256" key="4">
    <source>
        <dbReference type="ARBA" id="ARBA00023172"/>
    </source>
</evidence>
<dbReference type="AlphaFoldDB" id="A0A1M7R517"/>
<dbReference type="EMBL" id="FRCX01000011">
    <property type="protein sequence ID" value="SHN40524.1"/>
    <property type="molecule type" value="Genomic_DNA"/>
</dbReference>
<dbReference type="GO" id="GO:0006310">
    <property type="term" value="P:DNA recombination"/>
    <property type="evidence" value="ECO:0007669"/>
    <property type="project" value="UniProtKB-KW"/>
</dbReference>
<accession>A0A1M7R517</accession>
<comment type="similarity">
    <text evidence="1">Belongs to the 'phage' integrase family.</text>
</comment>
<evidence type="ECO:0000256" key="2">
    <source>
        <dbReference type="ARBA" id="ARBA00022908"/>
    </source>
</evidence>
<dbReference type="GO" id="GO:0003677">
    <property type="term" value="F:DNA binding"/>
    <property type="evidence" value="ECO:0007669"/>
    <property type="project" value="UniProtKB-KW"/>
</dbReference>
<proteinExistence type="inferred from homology"/>
<organism evidence="6 7">
    <name type="scientific">Duganella sacchari</name>
    <dbReference type="NCBI Taxonomy" id="551987"/>
    <lineage>
        <taxon>Bacteria</taxon>
        <taxon>Pseudomonadati</taxon>
        <taxon>Pseudomonadota</taxon>
        <taxon>Betaproteobacteria</taxon>
        <taxon>Burkholderiales</taxon>
        <taxon>Oxalobacteraceae</taxon>
        <taxon>Telluria group</taxon>
        <taxon>Duganella</taxon>
    </lineage>
</organism>
<gene>
    <name evidence="6" type="ORF">SAMN05192549_1114</name>
</gene>
<dbReference type="STRING" id="551987.SAMN05192549_1114"/>
<evidence type="ECO:0000313" key="7">
    <source>
        <dbReference type="Proteomes" id="UP000184339"/>
    </source>
</evidence>
<evidence type="ECO:0000259" key="5">
    <source>
        <dbReference type="PROSITE" id="PS51898"/>
    </source>
</evidence>
<dbReference type="GO" id="GO:0015074">
    <property type="term" value="P:DNA integration"/>
    <property type="evidence" value="ECO:0007669"/>
    <property type="project" value="UniProtKB-KW"/>
</dbReference>
<keyword evidence="3" id="KW-0238">DNA-binding</keyword>
<protein>
    <submittedName>
        <fullName evidence="6">Phage integrase family protein</fullName>
    </submittedName>
</protein>
<dbReference type="RefSeq" id="WP_072787569.1">
    <property type="nucleotide sequence ID" value="NZ_FRCX01000011.1"/>
</dbReference>
<dbReference type="PROSITE" id="PS51898">
    <property type="entry name" value="TYR_RECOMBINASE"/>
    <property type="match status" value="1"/>
</dbReference>
<dbReference type="NCBIfam" id="NF040693">
    <property type="entry name" value="recomb_GmtY"/>
    <property type="match status" value="1"/>
</dbReference>
<dbReference type="SUPFAM" id="SSF56349">
    <property type="entry name" value="DNA breaking-rejoining enzymes"/>
    <property type="match status" value="1"/>
</dbReference>
<feature type="domain" description="Tyr recombinase" evidence="5">
    <location>
        <begin position="174"/>
        <end position="446"/>
    </location>
</feature>
<dbReference type="InterPro" id="IPR011010">
    <property type="entry name" value="DNA_brk_join_enz"/>
</dbReference>
<sequence length="464" mass="52287">MSTATTAIVKDGRRSKRPTCILITDHGIYWPLAEYFLRRNLSLSTERAYALSIRRLMNWTEAKHSAFVAGGGQDSSIFASFLHDLTYGTIHNSEDPSGLWWLSHSPEVVKRTAGHIAEFSDWLASTGEGISINPRDRPASAFEQMVTAKAFAHKKAASLLAHAKHQDASRLFSSMTRQVTPPGRIQKLLSTPPAFPESKINELLWVGFQNEKYKADPRPWKRWKLRDILITLICLYGGARVSEPMHLWLEDARRDESDPDSCRILIHEPDHGKVTIDDPVLGKKNISRTDYLTLYCNGKTPLTRAMGCRHSGWKGGLLDVPDRLAMDIKWINPEAGRLFKQLWEMYVQNVRPMSPTLPWAFLTKNGLPMGTSAYSDSLEKAVRKIGLKFKKSHGSTPHGLRHRYGQWLNDLGVNEKVGQVCMHHANPLSQEVYRQLSAEQVAQEMKAAALHSRISVPALPLEVL</sequence>
<keyword evidence="7" id="KW-1185">Reference proteome</keyword>
<reference evidence="7" key="1">
    <citation type="submission" date="2016-11" db="EMBL/GenBank/DDBJ databases">
        <authorList>
            <person name="Varghese N."/>
            <person name="Submissions S."/>
        </authorList>
    </citation>
    <scope>NUCLEOTIDE SEQUENCE [LARGE SCALE GENOMIC DNA]</scope>
    <source>
        <strain evidence="7">Sac-22</strain>
    </source>
</reference>
<dbReference type="InterPro" id="IPR050090">
    <property type="entry name" value="Tyrosine_recombinase_XerCD"/>
</dbReference>
<evidence type="ECO:0000256" key="3">
    <source>
        <dbReference type="ARBA" id="ARBA00023125"/>
    </source>
</evidence>
<keyword evidence="4" id="KW-0233">DNA recombination</keyword>
<evidence type="ECO:0000313" key="6">
    <source>
        <dbReference type="EMBL" id="SHN40524.1"/>
    </source>
</evidence>
<evidence type="ECO:0000256" key="1">
    <source>
        <dbReference type="ARBA" id="ARBA00008857"/>
    </source>
</evidence>
<dbReference type="PANTHER" id="PTHR30349">
    <property type="entry name" value="PHAGE INTEGRASE-RELATED"/>
    <property type="match status" value="1"/>
</dbReference>
<keyword evidence="2" id="KW-0229">DNA integration</keyword>
<dbReference type="Pfam" id="PF00589">
    <property type="entry name" value="Phage_integrase"/>
    <property type="match status" value="1"/>
</dbReference>
<dbReference type="Proteomes" id="UP000184339">
    <property type="component" value="Unassembled WGS sequence"/>
</dbReference>
<dbReference type="Gene3D" id="1.10.443.10">
    <property type="entry name" value="Intergrase catalytic core"/>
    <property type="match status" value="1"/>
</dbReference>